<protein>
    <submittedName>
        <fullName evidence="1">Uncharacterized protein</fullName>
    </submittedName>
</protein>
<dbReference type="AlphaFoldDB" id="A0A8D9H467"/>
<gene>
    <name evidence="1" type="ORF">BRAPAZ1V2_A02P13930.2</name>
</gene>
<dbReference type="Proteomes" id="UP000694005">
    <property type="component" value="Chromosome A02"/>
</dbReference>
<name>A0A8D9H467_BRACM</name>
<sequence>ILGFGSDLSQTPQVSVSAAASASAAAAASIKTVVIRFADADVDADTAVDYCSFYVATADFIGVNRRMRRSDVASNAASCVNETNKS</sequence>
<evidence type="ECO:0000313" key="2">
    <source>
        <dbReference type="Proteomes" id="UP000694005"/>
    </source>
</evidence>
<reference evidence="1 2" key="1">
    <citation type="submission" date="2021-07" db="EMBL/GenBank/DDBJ databases">
        <authorList>
            <consortium name="Genoscope - CEA"/>
            <person name="William W."/>
        </authorList>
    </citation>
    <scope>NUCLEOTIDE SEQUENCE [LARGE SCALE GENOMIC DNA]</scope>
</reference>
<organism evidence="1 2">
    <name type="scientific">Brassica campestris</name>
    <name type="common">Field mustard</name>
    <dbReference type="NCBI Taxonomy" id="3711"/>
    <lineage>
        <taxon>Eukaryota</taxon>
        <taxon>Viridiplantae</taxon>
        <taxon>Streptophyta</taxon>
        <taxon>Embryophyta</taxon>
        <taxon>Tracheophyta</taxon>
        <taxon>Spermatophyta</taxon>
        <taxon>Magnoliopsida</taxon>
        <taxon>eudicotyledons</taxon>
        <taxon>Gunneridae</taxon>
        <taxon>Pentapetalae</taxon>
        <taxon>rosids</taxon>
        <taxon>malvids</taxon>
        <taxon>Brassicales</taxon>
        <taxon>Brassicaceae</taxon>
        <taxon>Brassiceae</taxon>
        <taxon>Brassica</taxon>
    </lineage>
</organism>
<evidence type="ECO:0000313" key="1">
    <source>
        <dbReference type="EMBL" id="CAG7892441.1"/>
    </source>
</evidence>
<accession>A0A8D9H467</accession>
<dbReference type="Gramene" id="A02p13930.2_BraZ1">
    <property type="protein sequence ID" value="A02p13930.2_BraZ1.CDS"/>
    <property type="gene ID" value="A02g13930.2_BraZ1"/>
</dbReference>
<dbReference type="EMBL" id="LS974618">
    <property type="protein sequence ID" value="CAG7892441.1"/>
    <property type="molecule type" value="Genomic_DNA"/>
</dbReference>
<feature type="non-terminal residue" evidence="1">
    <location>
        <position position="86"/>
    </location>
</feature>
<proteinExistence type="predicted"/>